<keyword evidence="5" id="KW-0597">Phosphoprotein</keyword>
<evidence type="ECO:0000313" key="17">
    <source>
        <dbReference type="Proteomes" id="UP000267430"/>
    </source>
</evidence>
<keyword evidence="7 14" id="KW-0812">Transmembrane</keyword>
<dbReference type="InterPro" id="IPR003661">
    <property type="entry name" value="HisK_dim/P_dom"/>
</dbReference>
<dbReference type="PANTHER" id="PTHR43065:SF53">
    <property type="entry name" value="SPORULATION KINASE B"/>
    <property type="match status" value="1"/>
</dbReference>
<feature type="transmembrane region" description="Helical" evidence="14">
    <location>
        <begin position="102"/>
        <end position="124"/>
    </location>
</feature>
<dbReference type="Gene3D" id="1.10.287.130">
    <property type="match status" value="1"/>
</dbReference>
<organism evidence="16 17">
    <name type="scientific">Peribacillus cavernae</name>
    <dbReference type="NCBI Taxonomy" id="1674310"/>
    <lineage>
        <taxon>Bacteria</taxon>
        <taxon>Bacillati</taxon>
        <taxon>Bacillota</taxon>
        <taxon>Bacilli</taxon>
        <taxon>Bacillales</taxon>
        <taxon>Bacillaceae</taxon>
        <taxon>Peribacillus</taxon>
    </lineage>
</organism>
<comment type="subcellular location">
    <subcellularLocation>
        <location evidence="2">Cell membrane</location>
        <topology evidence="2">Multi-pass membrane protein</topology>
    </subcellularLocation>
</comment>
<sequence length="435" mass="49482">MLNLENLFLHFLIIIMPVFLYHGFFGKLNHFPNNRQNQFHRFLLLAVAAILSMTFPVASVDGVSYDFRSLVIIFAFLYCGRNYAFLLVLLTCTVRLLLGGKVLQLSLIIVPFYYMLPFLLSYFWSSFSKKKKYFSAILIGSVSMAFFYLVTFIFNFNRDNGTVLPEPPFSNLLIGVLCYIVILLVMIFYEEYMVENTLMRIQIENSEKMNVVSELAASVAHEVRNPLTVVRGFIQLIEKDDKSTTSKEYMQLVLSELSRAEAIISDYLNLARQNTEKRETFLVSNLMKDVMNVMKSFSNMNSVDLTYSIVRECELNGDVSKLKQVFYNLIKNAVESIDHSNGLVMIIVSQTRGNALIEIADNGIGMDTQQLDRIGEPFYTQKETGTGLGVMVTRSIIQSHHGSIEYESEPGKGTKVLITFPLHRTETNETAGSLN</sequence>
<name>A0A3S0U525_9BACI</name>
<dbReference type="OrthoDB" id="9815750at2"/>
<feature type="domain" description="Histidine kinase" evidence="15">
    <location>
        <begin position="218"/>
        <end position="424"/>
    </location>
</feature>
<evidence type="ECO:0000256" key="9">
    <source>
        <dbReference type="ARBA" id="ARBA00022777"/>
    </source>
</evidence>
<dbReference type="GO" id="GO:0071555">
    <property type="term" value="P:cell wall organization"/>
    <property type="evidence" value="ECO:0007669"/>
    <property type="project" value="InterPro"/>
</dbReference>
<dbReference type="EMBL" id="RYZZ01000007">
    <property type="protein sequence ID" value="RUQ30260.1"/>
    <property type="molecule type" value="Genomic_DNA"/>
</dbReference>
<dbReference type="InterPro" id="IPR011620">
    <property type="entry name" value="Sig_transdc_His_kinase_LytS_TM"/>
</dbReference>
<dbReference type="Proteomes" id="UP000267430">
    <property type="component" value="Unassembled WGS sequence"/>
</dbReference>
<dbReference type="InterPro" id="IPR036097">
    <property type="entry name" value="HisK_dim/P_sf"/>
</dbReference>
<evidence type="ECO:0000256" key="10">
    <source>
        <dbReference type="ARBA" id="ARBA00022840"/>
    </source>
</evidence>
<dbReference type="Gene3D" id="3.30.565.10">
    <property type="entry name" value="Histidine kinase-like ATPase, C-terminal domain"/>
    <property type="match status" value="1"/>
</dbReference>
<evidence type="ECO:0000256" key="7">
    <source>
        <dbReference type="ARBA" id="ARBA00022692"/>
    </source>
</evidence>
<keyword evidence="13 14" id="KW-0472">Membrane</keyword>
<comment type="caution">
    <text evidence="16">The sequence shown here is derived from an EMBL/GenBank/DDBJ whole genome shotgun (WGS) entry which is preliminary data.</text>
</comment>
<keyword evidence="11 14" id="KW-1133">Transmembrane helix</keyword>
<keyword evidence="12" id="KW-0902">Two-component regulatory system</keyword>
<evidence type="ECO:0000256" key="3">
    <source>
        <dbReference type="ARBA" id="ARBA00012438"/>
    </source>
</evidence>
<dbReference type="InterPro" id="IPR003594">
    <property type="entry name" value="HATPase_dom"/>
</dbReference>
<evidence type="ECO:0000256" key="1">
    <source>
        <dbReference type="ARBA" id="ARBA00000085"/>
    </source>
</evidence>
<dbReference type="Pfam" id="PF07694">
    <property type="entry name" value="5TM-5TMR_LYT"/>
    <property type="match status" value="1"/>
</dbReference>
<dbReference type="PRINTS" id="PR00344">
    <property type="entry name" value="BCTRLSENSOR"/>
</dbReference>
<keyword evidence="4" id="KW-1003">Cell membrane</keyword>
<keyword evidence="6" id="KW-0808">Transferase</keyword>
<dbReference type="InterPro" id="IPR036890">
    <property type="entry name" value="HATPase_C_sf"/>
</dbReference>
<dbReference type="RefSeq" id="WP_126864282.1">
    <property type="nucleotide sequence ID" value="NZ_JAUSTX010000001.1"/>
</dbReference>
<evidence type="ECO:0000256" key="5">
    <source>
        <dbReference type="ARBA" id="ARBA00022553"/>
    </source>
</evidence>
<evidence type="ECO:0000256" key="12">
    <source>
        <dbReference type="ARBA" id="ARBA00023012"/>
    </source>
</evidence>
<feature type="transmembrane region" description="Helical" evidence="14">
    <location>
        <begin position="136"/>
        <end position="156"/>
    </location>
</feature>
<reference evidence="16 17" key="1">
    <citation type="submission" date="2018-12" db="EMBL/GenBank/DDBJ databases">
        <title>Bacillus chawlae sp. nov., Bacillus glennii sp. nov., and Bacillus saganii sp. nov. Isolated from the Vehicle Assembly Building at Kennedy Space Center where the Viking Spacecraft were Assembled.</title>
        <authorList>
            <person name="Seuylemezian A."/>
            <person name="Vaishampayan P."/>
        </authorList>
    </citation>
    <scope>NUCLEOTIDE SEQUENCE [LARGE SCALE GENOMIC DNA]</scope>
    <source>
        <strain evidence="16 17">L5</strain>
    </source>
</reference>
<gene>
    <name evidence="16" type="ORF">ELQ35_07940</name>
</gene>
<evidence type="ECO:0000256" key="13">
    <source>
        <dbReference type="ARBA" id="ARBA00023136"/>
    </source>
</evidence>
<dbReference type="EC" id="2.7.13.3" evidence="3"/>
<feature type="transmembrane region" description="Helical" evidence="14">
    <location>
        <begin position="38"/>
        <end position="58"/>
    </location>
</feature>
<dbReference type="CDD" id="cd00082">
    <property type="entry name" value="HisKA"/>
    <property type="match status" value="1"/>
</dbReference>
<evidence type="ECO:0000256" key="6">
    <source>
        <dbReference type="ARBA" id="ARBA00022679"/>
    </source>
</evidence>
<accession>A0A3S0U525</accession>
<dbReference type="CDD" id="cd00075">
    <property type="entry name" value="HATPase"/>
    <property type="match status" value="1"/>
</dbReference>
<keyword evidence="8" id="KW-0547">Nucleotide-binding</keyword>
<dbReference type="AlphaFoldDB" id="A0A3S0U525"/>
<evidence type="ECO:0000256" key="2">
    <source>
        <dbReference type="ARBA" id="ARBA00004651"/>
    </source>
</evidence>
<evidence type="ECO:0000256" key="8">
    <source>
        <dbReference type="ARBA" id="ARBA00022741"/>
    </source>
</evidence>
<dbReference type="PANTHER" id="PTHR43065">
    <property type="entry name" value="SENSOR HISTIDINE KINASE"/>
    <property type="match status" value="1"/>
</dbReference>
<keyword evidence="17" id="KW-1185">Reference proteome</keyword>
<dbReference type="InterPro" id="IPR005467">
    <property type="entry name" value="His_kinase_dom"/>
</dbReference>
<dbReference type="SMART" id="SM00387">
    <property type="entry name" value="HATPase_c"/>
    <property type="match status" value="1"/>
</dbReference>
<dbReference type="SUPFAM" id="SSF47384">
    <property type="entry name" value="Homodimeric domain of signal transducing histidine kinase"/>
    <property type="match status" value="1"/>
</dbReference>
<dbReference type="GO" id="GO:0005524">
    <property type="term" value="F:ATP binding"/>
    <property type="evidence" value="ECO:0007669"/>
    <property type="project" value="UniProtKB-KW"/>
</dbReference>
<dbReference type="GO" id="GO:0005886">
    <property type="term" value="C:plasma membrane"/>
    <property type="evidence" value="ECO:0007669"/>
    <property type="project" value="UniProtKB-SubCell"/>
</dbReference>
<feature type="transmembrane region" description="Helical" evidence="14">
    <location>
        <begin position="168"/>
        <end position="189"/>
    </location>
</feature>
<feature type="transmembrane region" description="Helical" evidence="14">
    <location>
        <begin position="7"/>
        <end position="26"/>
    </location>
</feature>
<evidence type="ECO:0000256" key="4">
    <source>
        <dbReference type="ARBA" id="ARBA00022475"/>
    </source>
</evidence>
<dbReference type="SUPFAM" id="SSF55874">
    <property type="entry name" value="ATPase domain of HSP90 chaperone/DNA topoisomerase II/histidine kinase"/>
    <property type="match status" value="1"/>
</dbReference>
<proteinExistence type="predicted"/>
<evidence type="ECO:0000256" key="11">
    <source>
        <dbReference type="ARBA" id="ARBA00022989"/>
    </source>
</evidence>
<keyword evidence="10" id="KW-0067">ATP-binding</keyword>
<dbReference type="Pfam" id="PF02518">
    <property type="entry name" value="HATPase_c"/>
    <property type="match status" value="1"/>
</dbReference>
<evidence type="ECO:0000313" key="16">
    <source>
        <dbReference type="EMBL" id="RUQ30260.1"/>
    </source>
</evidence>
<keyword evidence="9" id="KW-0418">Kinase</keyword>
<dbReference type="Pfam" id="PF00512">
    <property type="entry name" value="HisKA"/>
    <property type="match status" value="1"/>
</dbReference>
<protein>
    <recommendedName>
        <fullName evidence="3">histidine kinase</fullName>
        <ecNumber evidence="3">2.7.13.3</ecNumber>
    </recommendedName>
</protein>
<dbReference type="GO" id="GO:0000155">
    <property type="term" value="F:phosphorelay sensor kinase activity"/>
    <property type="evidence" value="ECO:0007669"/>
    <property type="project" value="InterPro"/>
</dbReference>
<dbReference type="InterPro" id="IPR004358">
    <property type="entry name" value="Sig_transdc_His_kin-like_C"/>
</dbReference>
<dbReference type="PROSITE" id="PS50109">
    <property type="entry name" value="HIS_KIN"/>
    <property type="match status" value="1"/>
</dbReference>
<evidence type="ECO:0000256" key="14">
    <source>
        <dbReference type="SAM" id="Phobius"/>
    </source>
</evidence>
<dbReference type="SMART" id="SM00388">
    <property type="entry name" value="HisKA"/>
    <property type="match status" value="1"/>
</dbReference>
<feature type="transmembrane region" description="Helical" evidence="14">
    <location>
        <begin position="70"/>
        <end position="90"/>
    </location>
</feature>
<evidence type="ECO:0000259" key="15">
    <source>
        <dbReference type="PROSITE" id="PS50109"/>
    </source>
</evidence>
<comment type="catalytic activity">
    <reaction evidence="1">
        <text>ATP + protein L-histidine = ADP + protein N-phospho-L-histidine.</text>
        <dbReference type="EC" id="2.7.13.3"/>
    </reaction>
</comment>